<accession>A0A1H6ZX36</accession>
<gene>
    <name evidence="1" type="ORF">SAMN05216201_11170</name>
</gene>
<evidence type="ECO:0000313" key="2">
    <source>
        <dbReference type="Proteomes" id="UP000242930"/>
    </source>
</evidence>
<protein>
    <submittedName>
        <fullName evidence="1">Predicted phage recombinase, RecA/RadA family</fullName>
    </submittedName>
</protein>
<dbReference type="Proteomes" id="UP000242930">
    <property type="component" value="Unassembled WGS sequence"/>
</dbReference>
<dbReference type="STRING" id="915471.SAMN05216201_11170"/>
<evidence type="ECO:0000313" key="1">
    <source>
        <dbReference type="EMBL" id="SEJ57901.1"/>
    </source>
</evidence>
<proteinExistence type="predicted"/>
<dbReference type="AlphaFoldDB" id="A0A1H6ZX36"/>
<dbReference type="Pfam" id="PF09956">
    <property type="entry name" value="Phage_cement_2"/>
    <property type="match status" value="1"/>
</dbReference>
<dbReference type="InterPro" id="IPR011231">
    <property type="entry name" value="Phage_VT1-Sakai_H0018"/>
</dbReference>
<dbReference type="EMBL" id="FNZE01000011">
    <property type="protein sequence ID" value="SEJ57901.1"/>
    <property type="molecule type" value="Genomic_DNA"/>
</dbReference>
<keyword evidence="2" id="KW-1185">Reference proteome</keyword>
<dbReference type="PIRSF" id="PIRSF030771">
    <property type="entry name" value="UCP030771"/>
    <property type="match status" value="1"/>
</dbReference>
<sequence>MAKNFIQDGNVLPLIAPVGGVLSGGIYAIGTLVVIANGDAAEGETFQGHASGVWSVPADTGLAAGATVGLLAGELVAAATAEAVACGKLVTAESGGYASVRLSN</sequence>
<reference evidence="2" key="1">
    <citation type="submission" date="2016-10" db="EMBL/GenBank/DDBJ databases">
        <authorList>
            <person name="Varghese N."/>
            <person name="Submissions S."/>
        </authorList>
    </citation>
    <scope>NUCLEOTIDE SEQUENCE [LARGE SCALE GENOMIC DNA]</scope>
    <source>
        <strain evidence="2">LMG 25967</strain>
    </source>
</reference>
<name>A0A1H6ZX36_9PSED</name>
<dbReference type="OrthoDB" id="7023969at2"/>
<dbReference type="RefSeq" id="WP_090312033.1">
    <property type="nucleotide sequence ID" value="NZ_FNZE01000011.1"/>
</dbReference>
<organism evidence="1 2">
    <name type="scientific">Pseudomonas linyingensis</name>
    <dbReference type="NCBI Taxonomy" id="915471"/>
    <lineage>
        <taxon>Bacteria</taxon>
        <taxon>Pseudomonadati</taxon>
        <taxon>Pseudomonadota</taxon>
        <taxon>Gammaproteobacteria</taxon>
        <taxon>Pseudomonadales</taxon>
        <taxon>Pseudomonadaceae</taxon>
        <taxon>Pseudomonas</taxon>
    </lineage>
</organism>